<dbReference type="InterPro" id="IPR050832">
    <property type="entry name" value="Bact_Acetyltransf"/>
</dbReference>
<comment type="caution">
    <text evidence="4">The sequence shown here is derived from an EMBL/GenBank/DDBJ whole genome shotgun (WGS) entry which is preliminary data.</text>
</comment>
<reference evidence="4 5" key="1">
    <citation type="submission" date="2019-02" db="EMBL/GenBank/DDBJ databases">
        <title>Deep-cultivation of Planctomycetes and their phenomic and genomic characterization uncovers novel biology.</title>
        <authorList>
            <person name="Wiegand S."/>
            <person name="Jogler M."/>
            <person name="Boedeker C."/>
            <person name="Pinto D."/>
            <person name="Vollmers J."/>
            <person name="Rivas-Marin E."/>
            <person name="Kohn T."/>
            <person name="Peeters S.H."/>
            <person name="Heuer A."/>
            <person name="Rast P."/>
            <person name="Oberbeckmann S."/>
            <person name="Bunk B."/>
            <person name="Jeske O."/>
            <person name="Meyerdierks A."/>
            <person name="Storesund J.E."/>
            <person name="Kallscheuer N."/>
            <person name="Luecker S."/>
            <person name="Lage O.M."/>
            <person name="Pohl T."/>
            <person name="Merkel B.J."/>
            <person name="Hornburger P."/>
            <person name="Mueller R.-W."/>
            <person name="Bruemmer F."/>
            <person name="Labrenz M."/>
            <person name="Spormann A.M."/>
            <person name="Op Den Camp H."/>
            <person name="Overmann J."/>
            <person name="Amann R."/>
            <person name="Jetten M.S.M."/>
            <person name="Mascher T."/>
            <person name="Medema M.H."/>
            <person name="Devos D.P."/>
            <person name="Kaster A.-K."/>
            <person name="Ovreas L."/>
            <person name="Rohde M."/>
            <person name="Galperin M.Y."/>
            <person name="Jogler C."/>
        </authorList>
    </citation>
    <scope>NUCLEOTIDE SEQUENCE [LARGE SCALE GENOMIC DNA]</scope>
    <source>
        <strain evidence="4 5">KOR42</strain>
    </source>
</reference>
<dbReference type="AlphaFoldDB" id="A0A5C5VYD0"/>
<dbReference type="CDD" id="cd04301">
    <property type="entry name" value="NAT_SF"/>
    <property type="match status" value="1"/>
</dbReference>
<dbReference type="RefSeq" id="WP_146511912.1">
    <property type="nucleotide sequence ID" value="NZ_SIHI01000035.1"/>
</dbReference>
<sequence>MMEFVEFQVDSPLYRQYFELRNDVLRRPLGLSLFDEDLSDEELSWHFALFEQRVVACVMLTPLDEMDVPTAKLRQMCVCPKMSRQGLGKQLVERVEVIARARGVRKVTMSARVSAESFYHKLGYETVGSSFLSVGIPHVTMQKLLQVMSPEQS</sequence>
<feature type="domain" description="N-acetyltransferase" evidence="3">
    <location>
        <begin position="2"/>
        <end position="146"/>
    </location>
</feature>
<dbReference type="SUPFAM" id="SSF55729">
    <property type="entry name" value="Acyl-CoA N-acyltransferases (Nat)"/>
    <property type="match status" value="1"/>
</dbReference>
<dbReference type="Pfam" id="PF13673">
    <property type="entry name" value="Acetyltransf_10"/>
    <property type="match status" value="1"/>
</dbReference>
<keyword evidence="2" id="KW-0012">Acyltransferase</keyword>
<dbReference type="InterPro" id="IPR000182">
    <property type="entry name" value="GNAT_dom"/>
</dbReference>
<dbReference type="EMBL" id="SIHI01000035">
    <property type="protein sequence ID" value="TWT43035.1"/>
    <property type="molecule type" value="Genomic_DNA"/>
</dbReference>
<keyword evidence="5" id="KW-1185">Reference proteome</keyword>
<accession>A0A5C5VYD0</accession>
<name>A0A5C5VYD0_9PLAN</name>
<gene>
    <name evidence="4" type="ORF">KOR42_45650</name>
</gene>
<evidence type="ECO:0000256" key="2">
    <source>
        <dbReference type="ARBA" id="ARBA00023315"/>
    </source>
</evidence>
<dbReference type="GO" id="GO:0016747">
    <property type="term" value="F:acyltransferase activity, transferring groups other than amino-acyl groups"/>
    <property type="evidence" value="ECO:0007669"/>
    <property type="project" value="InterPro"/>
</dbReference>
<proteinExistence type="predicted"/>
<dbReference type="PROSITE" id="PS51186">
    <property type="entry name" value="GNAT"/>
    <property type="match status" value="1"/>
</dbReference>
<dbReference type="PANTHER" id="PTHR43877">
    <property type="entry name" value="AMINOALKYLPHOSPHONATE N-ACETYLTRANSFERASE-RELATED-RELATED"/>
    <property type="match status" value="1"/>
</dbReference>
<evidence type="ECO:0000256" key="1">
    <source>
        <dbReference type="ARBA" id="ARBA00022679"/>
    </source>
</evidence>
<evidence type="ECO:0000313" key="5">
    <source>
        <dbReference type="Proteomes" id="UP000317243"/>
    </source>
</evidence>
<evidence type="ECO:0000313" key="4">
    <source>
        <dbReference type="EMBL" id="TWT43035.1"/>
    </source>
</evidence>
<evidence type="ECO:0000259" key="3">
    <source>
        <dbReference type="PROSITE" id="PS51186"/>
    </source>
</evidence>
<organism evidence="4 5">
    <name type="scientific">Thalassoglobus neptunius</name>
    <dbReference type="NCBI Taxonomy" id="1938619"/>
    <lineage>
        <taxon>Bacteria</taxon>
        <taxon>Pseudomonadati</taxon>
        <taxon>Planctomycetota</taxon>
        <taxon>Planctomycetia</taxon>
        <taxon>Planctomycetales</taxon>
        <taxon>Planctomycetaceae</taxon>
        <taxon>Thalassoglobus</taxon>
    </lineage>
</organism>
<dbReference type="Proteomes" id="UP000317243">
    <property type="component" value="Unassembled WGS sequence"/>
</dbReference>
<keyword evidence="1 4" id="KW-0808">Transferase</keyword>
<dbReference type="InterPro" id="IPR016181">
    <property type="entry name" value="Acyl_CoA_acyltransferase"/>
</dbReference>
<dbReference type="Gene3D" id="3.40.630.30">
    <property type="match status" value="1"/>
</dbReference>
<protein>
    <submittedName>
        <fullName evidence="4">Acetyltransferase</fullName>
    </submittedName>
</protein>
<dbReference type="OrthoDB" id="9796171at2"/>